<reference evidence="1 2" key="1">
    <citation type="submission" date="2018-11" db="EMBL/GenBank/DDBJ databases">
        <title>Parancylomarina longa gen. nov., sp. nov., isolated from sediments of southern Okinawa.</title>
        <authorList>
            <person name="Fu T."/>
        </authorList>
    </citation>
    <scope>NUCLEOTIDE SEQUENCE [LARGE SCALE GENOMIC DNA]</scope>
    <source>
        <strain evidence="1 2">T3-2 S1-C</strain>
    </source>
</reference>
<protein>
    <submittedName>
        <fullName evidence="1">Uncharacterized protein</fullName>
    </submittedName>
</protein>
<dbReference type="EMBL" id="RJJX01000011">
    <property type="protein sequence ID" value="RUT78159.1"/>
    <property type="molecule type" value="Genomic_DNA"/>
</dbReference>
<sequence>MRYKLLLIVCFASYVMIGCEDKDRTKIPTASFDMYELSKIVIQYDIPGEGGEILNVDTSEIVPKLFLLHDNLYNGVYYDQILENSKPDDVFYFENGFAEKFQLYNFSQYVFWDRKFELCDEYARKMNGKFYQFPISEIPVDFKDTLKYSDVRHTIVTKKVDDFITLSLQSKNIATDVVYKIDHIYKATGEKVVLPYYGE</sequence>
<dbReference type="AlphaFoldDB" id="A0A434AUY3"/>
<dbReference type="RefSeq" id="WP_127343829.1">
    <property type="nucleotide sequence ID" value="NZ_RJJX01000011.1"/>
</dbReference>
<name>A0A434AUY3_9BACT</name>
<keyword evidence="2" id="KW-1185">Reference proteome</keyword>
<evidence type="ECO:0000313" key="1">
    <source>
        <dbReference type="EMBL" id="RUT78159.1"/>
    </source>
</evidence>
<dbReference type="Proteomes" id="UP000282985">
    <property type="component" value="Unassembled WGS sequence"/>
</dbReference>
<gene>
    <name evidence="1" type="ORF">DLK05_09955</name>
</gene>
<evidence type="ECO:0000313" key="2">
    <source>
        <dbReference type="Proteomes" id="UP000282985"/>
    </source>
</evidence>
<accession>A0A434AUY3</accession>
<proteinExistence type="predicted"/>
<organism evidence="1 2">
    <name type="scientific">Ancylomarina longa</name>
    <dbReference type="NCBI Taxonomy" id="2487017"/>
    <lineage>
        <taxon>Bacteria</taxon>
        <taxon>Pseudomonadati</taxon>
        <taxon>Bacteroidota</taxon>
        <taxon>Bacteroidia</taxon>
        <taxon>Marinilabiliales</taxon>
        <taxon>Marinifilaceae</taxon>
        <taxon>Ancylomarina</taxon>
    </lineage>
</organism>
<comment type="caution">
    <text evidence="1">The sequence shown here is derived from an EMBL/GenBank/DDBJ whole genome shotgun (WGS) entry which is preliminary data.</text>
</comment>
<dbReference type="PROSITE" id="PS51257">
    <property type="entry name" value="PROKAR_LIPOPROTEIN"/>
    <property type="match status" value="1"/>
</dbReference>